<dbReference type="Gene3D" id="3.90.1150.10">
    <property type="entry name" value="Aspartate Aminotransferase, domain 1"/>
    <property type="match status" value="1"/>
</dbReference>
<dbReference type="SUPFAM" id="SSF53383">
    <property type="entry name" value="PLP-dependent transferases"/>
    <property type="match status" value="1"/>
</dbReference>
<evidence type="ECO:0000313" key="12">
    <source>
        <dbReference type="EMBL" id="OGZ58439.1"/>
    </source>
</evidence>
<dbReference type="PIRSF" id="PIRSF005572">
    <property type="entry name" value="NifS"/>
    <property type="match status" value="1"/>
</dbReference>
<dbReference type="Proteomes" id="UP000177932">
    <property type="component" value="Unassembled WGS sequence"/>
</dbReference>
<name>A0A1G2H7V8_9BACT</name>
<keyword evidence="8" id="KW-0411">Iron-sulfur</keyword>
<dbReference type="InterPro" id="IPR016454">
    <property type="entry name" value="Cysteine_dSase"/>
</dbReference>
<comment type="similarity">
    <text evidence="2">Belongs to the class-V pyridoxal-phosphate-dependent aminotransferase family. NifS/IscS subfamily.</text>
</comment>
<evidence type="ECO:0000313" key="13">
    <source>
        <dbReference type="Proteomes" id="UP000177932"/>
    </source>
</evidence>
<comment type="cofactor">
    <cofactor evidence="1 10">
        <name>pyridoxal 5'-phosphate</name>
        <dbReference type="ChEBI" id="CHEBI:597326"/>
    </cofactor>
</comment>
<dbReference type="Gene3D" id="1.10.260.50">
    <property type="match status" value="1"/>
</dbReference>
<gene>
    <name evidence="12" type="ORF">A2827_01880</name>
</gene>
<evidence type="ECO:0000256" key="4">
    <source>
        <dbReference type="ARBA" id="ARBA00022679"/>
    </source>
</evidence>
<dbReference type="STRING" id="1802158.A2827_01880"/>
<dbReference type="GO" id="GO:0046872">
    <property type="term" value="F:metal ion binding"/>
    <property type="evidence" value="ECO:0007669"/>
    <property type="project" value="UniProtKB-KW"/>
</dbReference>
<dbReference type="GO" id="GO:0051536">
    <property type="term" value="F:iron-sulfur cluster binding"/>
    <property type="evidence" value="ECO:0007669"/>
    <property type="project" value="UniProtKB-KW"/>
</dbReference>
<dbReference type="EMBL" id="MHOD01000007">
    <property type="protein sequence ID" value="OGZ58439.1"/>
    <property type="molecule type" value="Genomic_DNA"/>
</dbReference>
<evidence type="ECO:0000256" key="8">
    <source>
        <dbReference type="ARBA" id="ARBA00023014"/>
    </source>
</evidence>
<comment type="caution">
    <text evidence="12">The sequence shown here is derived from an EMBL/GenBank/DDBJ whole genome shotgun (WGS) entry which is preliminary data.</text>
</comment>
<evidence type="ECO:0000256" key="2">
    <source>
        <dbReference type="ARBA" id="ARBA00006490"/>
    </source>
</evidence>
<dbReference type="InterPro" id="IPR015422">
    <property type="entry name" value="PyrdxlP-dep_Trfase_small"/>
</dbReference>
<evidence type="ECO:0000259" key="11">
    <source>
        <dbReference type="Pfam" id="PF00266"/>
    </source>
</evidence>
<evidence type="ECO:0000256" key="3">
    <source>
        <dbReference type="ARBA" id="ARBA00012239"/>
    </source>
</evidence>
<evidence type="ECO:0000256" key="6">
    <source>
        <dbReference type="ARBA" id="ARBA00022898"/>
    </source>
</evidence>
<organism evidence="12 13">
    <name type="scientific">Candidatus Spechtbacteria bacterium RIFCSPHIGHO2_01_FULL_43_30</name>
    <dbReference type="NCBI Taxonomy" id="1802158"/>
    <lineage>
        <taxon>Bacteria</taxon>
        <taxon>Candidatus Spechtiibacteriota</taxon>
    </lineage>
</organism>
<feature type="domain" description="Aminotransferase class V" evidence="11">
    <location>
        <begin position="6"/>
        <end position="172"/>
    </location>
</feature>
<keyword evidence="5" id="KW-0479">Metal-binding</keyword>
<keyword evidence="7" id="KW-0408">Iron</keyword>
<dbReference type="InterPro" id="IPR015421">
    <property type="entry name" value="PyrdxlP-dep_Trfase_major"/>
</dbReference>
<dbReference type="InterPro" id="IPR020578">
    <property type="entry name" value="Aminotrans_V_PyrdxlP_BS"/>
</dbReference>
<protein>
    <recommendedName>
        <fullName evidence="3">cysteine desulfurase</fullName>
        <ecNumber evidence="3">2.8.1.7</ecNumber>
    </recommendedName>
</protein>
<evidence type="ECO:0000256" key="7">
    <source>
        <dbReference type="ARBA" id="ARBA00023004"/>
    </source>
</evidence>
<dbReference type="PANTHER" id="PTHR11601">
    <property type="entry name" value="CYSTEINE DESULFURYLASE FAMILY MEMBER"/>
    <property type="match status" value="1"/>
</dbReference>
<comment type="catalytic activity">
    <reaction evidence="9">
        <text>(sulfur carrier)-H + L-cysteine = (sulfur carrier)-SH + L-alanine</text>
        <dbReference type="Rhea" id="RHEA:43892"/>
        <dbReference type="Rhea" id="RHEA-COMP:14737"/>
        <dbReference type="Rhea" id="RHEA-COMP:14739"/>
        <dbReference type="ChEBI" id="CHEBI:29917"/>
        <dbReference type="ChEBI" id="CHEBI:35235"/>
        <dbReference type="ChEBI" id="CHEBI:57972"/>
        <dbReference type="ChEBI" id="CHEBI:64428"/>
        <dbReference type="EC" id="2.8.1.7"/>
    </reaction>
</comment>
<evidence type="ECO:0000256" key="1">
    <source>
        <dbReference type="ARBA" id="ARBA00001933"/>
    </source>
</evidence>
<dbReference type="PROSITE" id="PS00595">
    <property type="entry name" value="AA_TRANSFER_CLASS_5"/>
    <property type="match status" value="1"/>
</dbReference>
<keyword evidence="4" id="KW-0808">Transferase</keyword>
<keyword evidence="6" id="KW-0663">Pyridoxal phosphate</keyword>
<dbReference type="Gene3D" id="3.40.640.10">
    <property type="entry name" value="Type I PLP-dependent aspartate aminotransferase-like (Major domain)"/>
    <property type="match status" value="1"/>
</dbReference>
<dbReference type="AlphaFoldDB" id="A0A1G2H7V8"/>
<evidence type="ECO:0000256" key="5">
    <source>
        <dbReference type="ARBA" id="ARBA00022723"/>
    </source>
</evidence>
<reference evidence="12 13" key="1">
    <citation type="journal article" date="2016" name="Nat. Commun.">
        <title>Thousands of microbial genomes shed light on interconnected biogeochemical processes in an aquifer system.</title>
        <authorList>
            <person name="Anantharaman K."/>
            <person name="Brown C.T."/>
            <person name="Hug L.A."/>
            <person name="Sharon I."/>
            <person name="Castelle C.J."/>
            <person name="Probst A.J."/>
            <person name="Thomas B.C."/>
            <person name="Singh A."/>
            <person name="Wilkins M.J."/>
            <person name="Karaoz U."/>
            <person name="Brodie E.L."/>
            <person name="Williams K.H."/>
            <person name="Hubbard S.S."/>
            <person name="Banfield J.F."/>
        </authorList>
    </citation>
    <scope>NUCLEOTIDE SEQUENCE [LARGE SCALE GENOMIC DNA]</scope>
</reference>
<dbReference type="PANTHER" id="PTHR11601:SF34">
    <property type="entry name" value="CYSTEINE DESULFURASE"/>
    <property type="match status" value="1"/>
</dbReference>
<dbReference type="GO" id="GO:0031071">
    <property type="term" value="F:cysteine desulfurase activity"/>
    <property type="evidence" value="ECO:0007669"/>
    <property type="project" value="UniProtKB-EC"/>
</dbReference>
<sequence length="423" mass="46588">MRKRRVYLDHASSTSVDTAIFDFMKPYFTDKYGNPGGMHLFGQEAQVAIDDSRDKAARFFGCDFSEIVFTGSATEANNLAIRGIVKNTLLAIPNFIPHIVTSKIEHSSVLETLRDLERNGVEVTYLDVNGEGFVNPDNIANAIKDTTILISIMYASNEIGTIQPIQKISQVVLNARKNFSKTPKLSKAANIMLMGRVENHEETSHGKEPLLSGAPYFHTDAVQALNYLDCNVSRLGVDMLTFSGHKIYGPKGIGGLYVKKNTPIASIITGGKQEMGFRSGTENVPYIVGFGMAVEIAGNMRIAETVRLEKLRDYFVREVIKRIPSAKLNGPQKSGRLANNANFLFKGFPANNLIIALDREGIAVSSGATCTIKTVVSSETLMAIGLDKEEAKQSLRFTFGRGTTEKDLEYVLFNLEDIVNKNR</sequence>
<dbReference type="EC" id="2.8.1.7" evidence="3"/>
<dbReference type="InterPro" id="IPR015424">
    <property type="entry name" value="PyrdxlP-dep_Trfase"/>
</dbReference>
<evidence type="ECO:0000256" key="10">
    <source>
        <dbReference type="RuleBase" id="RU004504"/>
    </source>
</evidence>
<evidence type="ECO:0000256" key="9">
    <source>
        <dbReference type="ARBA" id="ARBA00050776"/>
    </source>
</evidence>
<dbReference type="InterPro" id="IPR000192">
    <property type="entry name" value="Aminotrans_V_dom"/>
</dbReference>
<proteinExistence type="inferred from homology"/>
<feature type="domain" description="Aminotransferase class V" evidence="11">
    <location>
        <begin position="216"/>
        <end position="410"/>
    </location>
</feature>
<accession>A0A1G2H7V8</accession>
<dbReference type="Pfam" id="PF00266">
    <property type="entry name" value="Aminotran_5"/>
    <property type="match status" value="2"/>
</dbReference>